<feature type="active site" evidence="12">
    <location>
        <position position="197"/>
    </location>
</feature>
<evidence type="ECO:0000256" key="2">
    <source>
        <dbReference type="ARBA" id="ARBA00022670"/>
    </source>
</evidence>
<name>A0A7R9MJV2_9ACAR</name>
<dbReference type="Gene3D" id="3.30.2010.10">
    <property type="entry name" value="Metalloproteases ('zincins'), catalytic domain"/>
    <property type="match status" value="1"/>
</dbReference>
<dbReference type="GO" id="GO:0004222">
    <property type="term" value="F:metalloendopeptidase activity"/>
    <property type="evidence" value="ECO:0007669"/>
    <property type="project" value="UniProtKB-UniRule"/>
</dbReference>
<evidence type="ECO:0000256" key="13">
    <source>
        <dbReference type="PIRSR" id="PIRSR627057-2"/>
    </source>
</evidence>
<feature type="domain" description="CAAX prenyl protease 1 N-terminal" evidence="16">
    <location>
        <begin position="2"/>
        <end position="97"/>
    </location>
</feature>
<feature type="domain" description="Peptidase M48" evidence="15">
    <location>
        <begin position="102"/>
        <end position="332"/>
    </location>
</feature>
<keyword evidence="4 13" id="KW-0479">Metal-binding</keyword>
<dbReference type="Pfam" id="PF16491">
    <property type="entry name" value="Peptidase_M48_N"/>
    <property type="match status" value="1"/>
</dbReference>
<evidence type="ECO:0000256" key="6">
    <source>
        <dbReference type="ARBA" id="ARBA00022824"/>
    </source>
</evidence>
<evidence type="ECO:0000259" key="15">
    <source>
        <dbReference type="Pfam" id="PF01435"/>
    </source>
</evidence>
<dbReference type="GO" id="GO:0071586">
    <property type="term" value="P:CAAX-box protein processing"/>
    <property type="evidence" value="ECO:0007669"/>
    <property type="project" value="UniProtKB-UniRule"/>
</dbReference>
<dbReference type="InterPro" id="IPR001915">
    <property type="entry name" value="Peptidase_M48"/>
</dbReference>
<keyword evidence="18" id="KW-1185">Reference proteome</keyword>
<evidence type="ECO:0000256" key="10">
    <source>
        <dbReference type="ARBA" id="ARBA00023136"/>
    </source>
</evidence>
<evidence type="ECO:0000256" key="7">
    <source>
        <dbReference type="ARBA" id="ARBA00022833"/>
    </source>
</evidence>
<dbReference type="AlphaFoldDB" id="A0A7R9MJV2"/>
<feature type="binding site" evidence="13">
    <location>
        <position position="196"/>
    </location>
    <ligand>
        <name>Zn(2+)</name>
        <dbReference type="ChEBI" id="CHEBI:29105"/>
        <note>catalytic</note>
    </ligand>
</feature>
<comment type="cofactor">
    <cofactor evidence="13 14">
        <name>Zn(2+)</name>
        <dbReference type="ChEBI" id="CHEBI:29105"/>
    </cofactor>
    <text evidence="13 14">Binds 1 zinc ion per subunit.</text>
</comment>
<dbReference type="InterPro" id="IPR027057">
    <property type="entry name" value="CAXX_Prtase_1"/>
</dbReference>
<dbReference type="EC" id="3.4.24.84" evidence="14"/>
<sequence>MIGSLLSAISGLPISLYRTFVVEQSYGFNKQTIGFYAKDRLMKYVVMQTILAVIISATLYIVQHSGQYVWLYLWFFSFVVTLVLMTIYPDLIAPLFDSFKPLPDGRLKTSIERLAKSIDFPLKQIYVIEGSKRSAHSNAYFFGFYKNKRIVLFDTLFQDFHRSDNKRHKEGKGFVTTGHHRRVGCSDDEIVSIVAHELGHWYLNHALKYVVIAETILLVYFTLFSQLFQNEILFNAFGFDDNRPVIIAVYLIFRFVLWPMNELLWFAVMCFSRHFESGADAFEKRLKPGAHNRTAIIRLFMDNLGSPVRDPLYESWYDSHPTLLQRLKAFKSE</sequence>
<feature type="transmembrane region" description="Helical" evidence="14">
    <location>
        <begin position="68"/>
        <end position="88"/>
    </location>
</feature>
<feature type="transmembrane region" description="Helical" evidence="14">
    <location>
        <begin position="206"/>
        <end position="225"/>
    </location>
</feature>
<evidence type="ECO:0000256" key="8">
    <source>
        <dbReference type="ARBA" id="ARBA00022989"/>
    </source>
</evidence>
<evidence type="ECO:0000256" key="14">
    <source>
        <dbReference type="RuleBase" id="RU366005"/>
    </source>
</evidence>
<keyword evidence="7 13" id="KW-0862">Zinc</keyword>
<evidence type="ECO:0000313" key="17">
    <source>
        <dbReference type="EMBL" id="CAD7661557.1"/>
    </source>
</evidence>
<evidence type="ECO:0000313" key="18">
    <source>
        <dbReference type="Proteomes" id="UP000728032"/>
    </source>
</evidence>
<dbReference type="InterPro" id="IPR032456">
    <property type="entry name" value="Peptidase_M48_N"/>
</dbReference>
<feature type="binding site" evidence="13">
    <location>
        <position position="200"/>
    </location>
    <ligand>
        <name>Zn(2+)</name>
        <dbReference type="ChEBI" id="CHEBI:29105"/>
        <note>catalytic</note>
    </ligand>
</feature>
<keyword evidence="10 14" id="KW-0472">Membrane</keyword>
<comment type="caution">
    <text evidence="14">Lacks conserved residue(s) required for the propagation of feature annotation.</text>
</comment>
<comment type="catalytic activity">
    <reaction evidence="11 14">
        <text>Hydrolyzes the peptide bond -P2-(S-farnesyl or geranylgeranyl)C-P1'-P2'-P3'-COOH where P1' and P2' are amino acids with aliphatic side chains and P3' is any C-terminal residue.</text>
        <dbReference type="EC" id="3.4.24.84"/>
    </reaction>
</comment>
<dbReference type="PANTHER" id="PTHR10120">
    <property type="entry name" value="CAAX PRENYL PROTEASE 1"/>
    <property type="match status" value="1"/>
</dbReference>
<evidence type="ECO:0000256" key="5">
    <source>
        <dbReference type="ARBA" id="ARBA00022801"/>
    </source>
</evidence>
<gene>
    <name evidence="17" type="ORF">ONB1V03_LOCUS18118</name>
</gene>
<keyword evidence="6 14" id="KW-0256">Endoplasmic reticulum</keyword>
<dbReference type="GO" id="GO:0005789">
    <property type="term" value="C:endoplasmic reticulum membrane"/>
    <property type="evidence" value="ECO:0007669"/>
    <property type="project" value="UniProtKB-SubCell"/>
</dbReference>
<organism evidence="17">
    <name type="scientific">Oppiella nova</name>
    <dbReference type="NCBI Taxonomy" id="334625"/>
    <lineage>
        <taxon>Eukaryota</taxon>
        <taxon>Metazoa</taxon>
        <taxon>Ecdysozoa</taxon>
        <taxon>Arthropoda</taxon>
        <taxon>Chelicerata</taxon>
        <taxon>Arachnida</taxon>
        <taxon>Acari</taxon>
        <taxon>Acariformes</taxon>
        <taxon>Sarcoptiformes</taxon>
        <taxon>Oribatida</taxon>
        <taxon>Brachypylina</taxon>
        <taxon>Oppioidea</taxon>
        <taxon>Oppiidae</taxon>
        <taxon>Oppiella</taxon>
    </lineage>
</organism>
<dbReference type="EMBL" id="OC938974">
    <property type="protein sequence ID" value="CAD7661557.1"/>
    <property type="molecule type" value="Genomic_DNA"/>
</dbReference>
<reference evidence="17" key="1">
    <citation type="submission" date="2020-11" db="EMBL/GenBank/DDBJ databases">
        <authorList>
            <person name="Tran Van P."/>
        </authorList>
    </citation>
    <scope>NUCLEOTIDE SEQUENCE</scope>
</reference>
<evidence type="ECO:0000256" key="12">
    <source>
        <dbReference type="PIRSR" id="PIRSR627057-1"/>
    </source>
</evidence>
<comment type="function">
    <text evidence="14">Proteolytically removes the C-terminal three residues of farnesylated proteins.</text>
</comment>
<dbReference type="GO" id="GO:0046872">
    <property type="term" value="F:metal ion binding"/>
    <property type="evidence" value="ECO:0007669"/>
    <property type="project" value="UniProtKB-UniRule"/>
</dbReference>
<evidence type="ECO:0000256" key="11">
    <source>
        <dbReference type="ARBA" id="ARBA00044456"/>
    </source>
</evidence>
<dbReference type="OrthoDB" id="360839at2759"/>
<evidence type="ECO:0000256" key="4">
    <source>
        <dbReference type="ARBA" id="ARBA00022723"/>
    </source>
</evidence>
<feature type="binding site" evidence="13">
    <location>
        <position position="276"/>
    </location>
    <ligand>
        <name>Zn(2+)</name>
        <dbReference type="ChEBI" id="CHEBI:29105"/>
        <note>catalytic</note>
    </ligand>
</feature>
<evidence type="ECO:0000256" key="3">
    <source>
        <dbReference type="ARBA" id="ARBA00022692"/>
    </source>
</evidence>
<accession>A0A7R9MJV2</accession>
<proteinExistence type="inferred from homology"/>
<keyword evidence="3 14" id="KW-0812">Transmembrane</keyword>
<evidence type="ECO:0000256" key="1">
    <source>
        <dbReference type="ARBA" id="ARBA00004477"/>
    </source>
</evidence>
<keyword evidence="8 14" id="KW-1133">Transmembrane helix</keyword>
<evidence type="ECO:0000259" key="16">
    <source>
        <dbReference type="Pfam" id="PF16491"/>
    </source>
</evidence>
<dbReference type="Proteomes" id="UP000728032">
    <property type="component" value="Unassembled WGS sequence"/>
</dbReference>
<keyword evidence="2 14" id="KW-0645">Protease</keyword>
<comment type="subcellular location">
    <subcellularLocation>
        <location evidence="1 14">Endoplasmic reticulum membrane</location>
        <topology evidence="1 14">Multi-pass membrane protein</topology>
    </subcellularLocation>
</comment>
<dbReference type="Pfam" id="PF01435">
    <property type="entry name" value="Peptidase_M48"/>
    <property type="match status" value="1"/>
</dbReference>
<feature type="transmembrane region" description="Helical" evidence="14">
    <location>
        <begin position="245"/>
        <end position="268"/>
    </location>
</feature>
<feature type="active site" description="Proton donor" evidence="12">
    <location>
        <position position="280"/>
    </location>
</feature>
<keyword evidence="9 14" id="KW-0482">Metalloprotease</keyword>
<dbReference type="CDD" id="cd07343">
    <property type="entry name" value="M48A_Zmpste24p_like"/>
    <property type="match status" value="1"/>
</dbReference>
<comment type="similarity">
    <text evidence="14">Belongs to the peptidase M48A family.</text>
</comment>
<feature type="transmembrane region" description="Helical" evidence="14">
    <location>
        <begin position="44"/>
        <end position="62"/>
    </location>
</feature>
<keyword evidence="5 14" id="KW-0378">Hydrolase</keyword>
<dbReference type="EMBL" id="CAJPVJ010024149">
    <property type="protein sequence ID" value="CAG2178693.1"/>
    <property type="molecule type" value="Genomic_DNA"/>
</dbReference>
<evidence type="ECO:0000256" key="9">
    <source>
        <dbReference type="ARBA" id="ARBA00023049"/>
    </source>
</evidence>
<dbReference type="FunFam" id="3.30.2010.10:FF:000002">
    <property type="entry name" value="CAAX prenyl protease"/>
    <property type="match status" value="1"/>
</dbReference>
<protein>
    <recommendedName>
        <fullName evidence="14">CAAX prenyl protease</fullName>
        <ecNumber evidence="14">3.4.24.84</ecNumber>
    </recommendedName>
</protein>